<dbReference type="AlphaFoldDB" id="A0AAI9TDL3"/>
<comment type="caution">
    <text evidence="1">The sequence shown here is derived from an EMBL/GenBank/DDBJ whole genome shotgun (WGS) entry which is preliminary data.</text>
</comment>
<gene>
    <name evidence="1" type="ORF">VN97_g8517</name>
</gene>
<protein>
    <submittedName>
        <fullName evidence="1">Uncharacterized protein</fullName>
    </submittedName>
</protein>
<organism evidence="1 2">
    <name type="scientific">Penicillium thymicola</name>
    <dbReference type="NCBI Taxonomy" id="293382"/>
    <lineage>
        <taxon>Eukaryota</taxon>
        <taxon>Fungi</taxon>
        <taxon>Dikarya</taxon>
        <taxon>Ascomycota</taxon>
        <taxon>Pezizomycotina</taxon>
        <taxon>Eurotiomycetes</taxon>
        <taxon>Eurotiomycetidae</taxon>
        <taxon>Eurotiales</taxon>
        <taxon>Aspergillaceae</taxon>
        <taxon>Penicillium</taxon>
    </lineage>
</organism>
<reference evidence="1" key="2">
    <citation type="journal article" date="2016" name="Fungal Biol.">
        <title>Ochratoxin A production by Penicillium thymicola.</title>
        <authorList>
            <person name="Nguyen H.D.T."/>
            <person name="McMullin D.R."/>
            <person name="Ponomareva E."/>
            <person name="Riley R."/>
            <person name="Pomraning K.R."/>
            <person name="Baker S.E."/>
            <person name="Seifert K.A."/>
        </authorList>
    </citation>
    <scope>NUCLEOTIDE SEQUENCE</scope>
    <source>
        <strain evidence="1">DAOM 180753</strain>
    </source>
</reference>
<sequence length="74" mass="8641">MEDQGEEEEVVGCVYWEKKAIIQTMKTDLLDILFYTYIPDYSSGHLIFSPKHLHPHTSTHQHLNTYTTHTPLIP</sequence>
<accession>A0AAI9TDL3</accession>
<keyword evidence="2" id="KW-1185">Reference proteome</keyword>
<evidence type="ECO:0000313" key="2">
    <source>
        <dbReference type="Proteomes" id="UP001227192"/>
    </source>
</evidence>
<evidence type="ECO:0000313" key="1">
    <source>
        <dbReference type="EMBL" id="KAJ9484833.1"/>
    </source>
</evidence>
<dbReference type="Proteomes" id="UP001227192">
    <property type="component" value="Unassembled WGS sequence"/>
</dbReference>
<proteinExistence type="predicted"/>
<name>A0AAI9TDL3_PENTH</name>
<reference evidence="1" key="1">
    <citation type="submission" date="2015-06" db="EMBL/GenBank/DDBJ databases">
        <authorList>
            <person name="Nguyen H."/>
        </authorList>
    </citation>
    <scope>NUCLEOTIDE SEQUENCE</scope>
    <source>
        <strain evidence="1">DAOM 180753</strain>
    </source>
</reference>
<dbReference type="EMBL" id="LACB01000308">
    <property type="protein sequence ID" value="KAJ9484833.1"/>
    <property type="molecule type" value="Genomic_DNA"/>
</dbReference>